<dbReference type="Proteomes" id="UP000617145">
    <property type="component" value="Unassembled WGS sequence"/>
</dbReference>
<evidence type="ECO:0000259" key="1">
    <source>
        <dbReference type="Pfam" id="PF24801"/>
    </source>
</evidence>
<dbReference type="Gene3D" id="1.20.5.340">
    <property type="match status" value="3"/>
</dbReference>
<dbReference type="EMBL" id="BMJV01000001">
    <property type="protein sequence ID" value="GGG59706.1"/>
    <property type="molecule type" value="Genomic_DNA"/>
</dbReference>
<name>A0A8J2ZGD8_9RHOB</name>
<dbReference type="InterPro" id="IPR055385">
    <property type="entry name" value="GpJ_HDII-ins2"/>
</dbReference>
<dbReference type="Pfam" id="PF24801">
    <property type="entry name" value="FNIII-A_GpJ"/>
    <property type="match status" value="1"/>
</dbReference>
<comment type="caution">
    <text evidence="2">The sequence shown here is derived from an EMBL/GenBank/DDBJ whole genome shotgun (WGS) entry which is preliminary data.</text>
</comment>
<reference evidence="2" key="1">
    <citation type="journal article" date="2014" name="Int. J. Syst. Evol. Microbiol.">
        <title>Complete genome sequence of Corynebacterium casei LMG S-19264T (=DSM 44701T), isolated from a smear-ripened cheese.</title>
        <authorList>
            <consortium name="US DOE Joint Genome Institute (JGI-PGF)"/>
            <person name="Walter F."/>
            <person name="Albersmeier A."/>
            <person name="Kalinowski J."/>
            <person name="Ruckert C."/>
        </authorList>
    </citation>
    <scope>NUCLEOTIDE SEQUENCE</scope>
    <source>
        <strain evidence="2">CGMCC 1.15762</strain>
    </source>
</reference>
<evidence type="ECO:0000313" key="2">
    <source>
        <dbReference type="EMBL" id="GGG59706.1"/>
    </source>
</evidence>
<keyword evidence="3" id="KW-1185">Reference proteome</keyword>
<protein>
    <recommendedName>
        <fullName evidence="1">Tip attachment protein J HDII-ins2 domain-containing protein</fullName>
    </recommendedName>
</protein>
<reference evidence="2" key="2">
    <citation type="submission" date="2020-09" db="EMBL/GenBank/DDBJ databases">
        <authorList>
            <person name="Sun Q."/>
            <person name="Zhou Y."/>
        </authorList>
    </citation>
    <scope>NUCLEOTIDE SEQUENCE</scope>
    <source>
        <strain evidence="2">CGMCC 1.15762</strain>
    </source>
</reference>
<proteinExistence type="predicted"/>
<gene>
    <name evidence="2" type="ORF">GCM10011415_02030</name>
</gene>
<evidence type="ECO:0000313" key="3">
    <source>
        <dbReference type="Proteomes" id="UP000617145"/>
    </source>
</evidence>
<dbReference type="NCBIfam" id="NF040662">
    <property type="entry name" value="attach_TipJ_rel"/>
    <property type="match status" value="1"/>
</dbReference>
<feature type="domain" description="Tip attachment protein J HDII-ins2" evidence="1">
    <location>
        <begin position="405"/>
        <end position="521"/>
    </location>
</feature>
<organism evidence="2 3">
    <name type="scientific">Salipiger pallidus</name>
    <dbReference type="NCBI Taxonomy" id="1775170"/>
    <lineage>
        <taxon>Bacteria</taxon>
        <taxon>Pseudomonadati</taxon>
        <taxon>Pseudomonadota</taxon>
        <taxon>Alphaproteobacteria</taxon>
        <taxon>Rhodobacterales</taxon>
        <taxon>Roseobacteraceae</taxon>
        <taxon>Salipiger</taxon>
    </lineage>
</organism>
<sequence>MIEVAGNRHPLRRDLISAYAPLGTSVAEIVRQLNMDMRRYGPPVVCLIRGANASIVPLDMWARTRPTIGTRVEAYYPPQEGGALVGMIASAALPHAATWLAGTALGLSATSTAYALTVGAVTVVGALAINSLIPPAQQGGAGGPQNYAITGTANAANPYGVYPTVLGRHRMYPTLTASGYSETVGKDIYYRARMTFGWGGDAGVMLEDLRIGNTPIWEFKGVELEMLNIDRERTLAAMPDLADLVPTRNEEAHTPRARLQDVGDSYIFEPADAVSRARILADVTCGDAGGSFDLALDVSEDGGAWTQVQTWPGQTTGIEWASDDFGGDGVSRRWRLRIAGAVAAPPLENPPPLYLLAGDRRDFVAITETSGTYQQPQPGWRQGAETMRLYPSDVAEDSYNDLPDRDAPVVRYTREQTVSASVDISFTSGLYDTNDGEVGKHEASFRFSYQPIASGVDEGAWISAGQKTYKAKSTTLRRYSYDITFPEPGEYAIRVERLDRIDDDTGDQNAGYLTAIRSFRDGKLPSHEGIAEIALRIKANDQLNGRIDSLNAIVQQLAPELDGNLQWTEPRPVRHPAWLYAQALRGPHLRRPVTDDRIDLAALYAWAAEEPHWTCDYVVDTATQLADVLDIICAAGRARRTLADLHYSVVRDGAAGPVRQVFTPRNSWDYRSKLTFPREIHGFRAMVRSERLDWQEDEVLVLMDGYTRQTATELETLQLPGTVVTAEDEDEGNTYRLGRYHLATALHRPETHSFKADWESIHIQQGDKIRLVHDVPLIGVGEARVKALTIEGGLITSITLDDVFDFDQASFRMVVRNVSGGIHAFAVASPVDPQARVWNPSVGVVEGDIDVGDLVAIEETEQRSADMLVMAVRPEADETALIEVVDAAPWVLDAATSEIPPYNPVITLPRPATSDLPPAPVITAAYSSDRTQIVLPDLSVRPRIAVQLAPVASRADIDGVTVQLRWREADEDETPWTYGETVPAGEYSLLTGALDEGVSYSVEARTTGREGKTRGWVAAPADVTATTAAPAPPAIVASAVPASIADADGTARRPAIRLSWVAPANRTVRVTWQLRVAATGEVIHQGRFAEASETPITLSDGLLPDVAYEVRASFVTGAPDLRRWSGWMAVTTPDLRLTGDDIADELRERIDTAFDRHDVAIEDATGTVAELIATVQSTFGAFGDFGGLPLAEAIERSIGPLTAPVPLSTRIEAEEQRLTDTLPRIRSVEQTGRDLMQRMMALADLQWSTDQRLTGAGIYVNPEDGTVKIEAFEYLQDQVSEVRVNLDAATAKLELSATQAYVNQEVFRAITDPSQLHYLDDLIADVREVGITLDGVNGTLEEHASALRVDGGLVTMTSVTSTLESLQGQITERVTKVEFGPYTARLTAAEQVIEALPDGATIRQSVEASRIISRDLNDLTARSIADMWGRYEAEEAIRVSEAQARSEQQAYIDEQDRAIASDVTELRAAVDTSNAQIRNELRVRAAEDEALGESITQISADLDGVSGQAEGTADAVTELTGRVARNEEGLTAEAASRTLIVSSVRELQGEQRASTARSIVDMWNAFTAEENARDAVAVSLEEVRTWVEEGLLAEATARELLGAALGEAQASIVSERTARATADEALAQQASQLSAGLGEAQAAINEEQTTRATADEALSQQITQTETVLGQTIATATEELGGRVTQTEQSVDAVAQDISGLEVRVDTTETEIEAQGTALGGITTRMTQAENGLDIVSADLSELGVRMTDAETGVSANGSAISQHGTRLTSAENSITLQGQSLAQLSNQLEDVDAGVVVNADGIAGLNTEVSLIGDDLDAVSQDVSVLEVRMGATEGETEAQGNAIGGLTTRMTQTEQGLDVVSGDVSDLGVRLTDAEAGVSANGSAITQTNTRVTNVEGTVSSQGQSIVALQNSVSTAQGAADANASAIDGVQTQVDAQDDDLSALAQRTTELETDIIEANGEIAGNAQVTSTLGTQVERIDGEVHALSTQYDIVSAAVADNNAWISNVAATRVTAAGAVAAVNQQISASYGNLTAMAAATAFAQASVNGISAGYVFRLNGQNVFEMVSVTDGVSGPVTTARLAPDYVQITGIAQINTAVVDQLFAEEIITDRLFVGGRQIIPGAVSSLSHEFAQPYVSTNDADFVLVTTTDYTTIVTLDPLDVEAGSRVRLEASCNIDAPLSEAWGLVAFEMQYRANEQAPWSAWEGIRFSATGIIPGKAADGQMSPFTHATADTRSATEQRRYRLRARLQPGSPRMRICRVDFFAQQIKR</sequence>
<accession>A0A8J2ZGD8</accession>